<keyword evidence="2" id="KW-0560">Oxidoreductase</keyword>
<dbReference type="PRINTS" id="PR00081">
    <property type="entry name" value="GDHRDH"/>
</dbReference>
<dbReference type="InterPro" id="IPR036291">
    <property type="entry name" value="NAD(P)-bd_dom_sf"/>
</dbReference>
<protein>
    <submittedName>
        <fullName evidence="3">Uncharacterized protein</fullName>
    </submittedName>
</protein>
<name>A0AAW1T4B9_9CHLO</name>
<dbReference type="EMBL" id="JALJOV010000421">
    <property type="protein sequence ID" value="KAK9863857.1"/>
    <property type="molecule type" value="Genomic_DNA"/>
</dbReference>
<evidence type="ECO:0000256" key="2">
    <source>
        <dbReference type="ARBA" id="ARBA00023002"/>
    </source>
</evidence>
<reference evidence="3 4" key="1">
    <citation type="journal article" date="2024" name="Nat. Commun.">
        <title>Phylogenomics reveals the evolutionary origins of lichenization in chlorophyte algae.</title>
        <authorList>
            <person name="Puginier C."/>
            <person name="Libourel C."/>
            <person name="Otte J."/>
            <person name="Skaloud P."/>
            <person name="Haon M."/>
            <person name="Grisel S."/>
            <person name="Petersen M."/>
            <person name="Berrin J.G."/>
            <person name="Delaux P.M."/>
            <person name="Dal Grande F."/>
            <person name="Keller J."/>
        </authorList>
    </citation>
    <scope>NUCLEOTIDE SEQUENCE [LARGE SCALE GENOMIC DNA]</scope>
    <source>
        <strain evidence="3 4">SAG 2523</strain>
    </source>
</reference>
<dbReference type="GO" id="GO:0016491">
    <property type="term" value="F:oxidoreductase activity"/>
    <property type="evidence" value="ECO:0007669"/>
    <property type="project" value="UniProtKB-KW"/>
</dbReference>
<comment type="similarity">
    <text evidence="1">Belongs to the short-chain dehydrogenases/reductases (SDR) family.</text>
</comment>
<proteinExistence type="inferred from homology"/>
<keyword evidence="4" id="KW-1185">Reference proteome</keyword>
<evidence type="ECO:0000313" key="3">
    <source>
        <dbReference type="EMBL" id="KAK9863857.1"/>
    </source>
</evidence>
<dbReference type="InterPro" id="IPR002347">
    <property type="entry name" value="SDR_fam"/>
</dbReference>
<accession>A0AAW1T4B9</accession>
<dbReference type="PANTHER" id="PTHR24320:SF148">
    <property type="entry name" value="NAD(P)-BINDING ROSSMANN-FOLD SUPERFAMILY PROTEIN"/>
    <property type="match status" value="1"/>
</dbReference>
<dbReference type="Gene3D" id="3.40.50.720">
    <property type="entry name" value="NAD(P)-binding Rossmann-like Domain"/>
    <property type="match status" value="1"/>
</dbReference>
<evidence type="ECO:0000256" key="1">
    <source>
        <dbReference type="ARBA" id="ARBA00006484"/>
    </source>
</evidence>
<dbReference type="AlphaFoldDB" id="A0AAW1T4B9"/>
<comment type="caution">
    <text evidence="3">The sequence shown here is derived from an EMBL/GenBank/DDBJ whole genome shotgun (WGS) entry which is preliminary data.</text>
</comment>
<dbReference type="Proteomes" id="UP001485043">
    <property type="component" value="Unassembled WGS sequence"/>
</dbReference>
<organism evidence="3 4">
    <name type="scientific">Apatococcus fuscideae</name>
    <dbReference type="NCBI Taxonomy" id="2026836"/>
    <lineage>
        <taxon>Eukaryota</taxon>
        <taxon>Viridiplantae</taxon>
        <taxon>Chlorophyta</taxon>
        <taxon>core chlorophytes</taxon>
        <taxon>Trebouxiophyceae</taxon>
        <taxon>Chlorellales</taxon>
        <taxon>Chlorellaceae</taxon>
        <taxon>Apatococcus</taxon>
    </lineage>
</organism>
<dbReference type="Pfam" id="PF00106">
    <property type="entry name" value="adh_short"/>
    <property type="match status" value="1"/>
</dbReference>
<gene>
    <name evidence="3" type="ORF">WJX84_002318</name>
</gene>
<sequence>MEICEFRRYRSEVAGKQAVVTGGNSGIGFEVAKALACAGAHVVVASRNAAKSSEAVEQLRIAAGRARSPGTVDFLQLDLSSLRSIQHFVTDLKARSSELHILVNNAAVWCPEDSKTVEGMEAQVGPNYFGSVYLTELLLTILKDTAKQQHAPTRIVWVTSAAEVFGTVDWDDLMGEHKSSDFRQYSSTKLMGFMAARFLSQQYSSAKSQGPGVQIFGAQPGATKTGAFAWGAFDPWKPAAFLQVMLGRLVGLPANHGAIPAILCCLQPSSELTDMQDGVHYGPRYSSFAGLPMFFGGSRELYETSSRSLVGLPNVQASKALQTWPAPPTQYPVPRGIGYLSSGSLSS</sequence>
<dbReference type="PANTHER" id="PTHR24320">
    <property type="entry name" value="RETINOL DEHYDROGENASE"/>
    <property type="match status" value="1"/>
</dbReference>
<evidence type="ECO:0000313" key="4">
    <source>
        <dbReference type="Proteomes" id="UP001485043"/>
    </source>
</evidence>
<dbReference type="SUPFAM" id="SSF51735">
    <property type="entry name" value="NAD(P)-binding Rossmann-fold domains"/>
    <property type="match status" value="1"/>
</dbReference>